<name>A0A0N8R2A2_9PSED</name>
<evidence type="ECO:0008006" key="5">
    <source>
        <dbReference type="Google" id="ProtNLM"/>
    </source>
</evidence>
<gene>
    <name evidence="1" type="ORF">ALO92_101641</name>
    <name evidence="2" type="ORF">SAMN05216596_101364</name>
</gene>
<sequence length="230" mass="24769">MKPTDENGTNYLLVSTAAEKLGEQACTLGIKHINNGTLRLQFNREVACYARSIVNDVSEGKKSPEQGLKEIKDEQDSLFAQSWEVAKKGVGAVAGAMQVVAGAGICYGSVGTLCLVAGLPIMAHGANNVYENGRNLWEGRSDTEGPVRKGYQAAAKAVGYGAREGNMAYGSADLAMSVYGVTKLVLKPDSWRLFRYIRTDYVRAYRNTSVPVLVIDRAADAITVDGIQKQ</sequence>
<comment type="caution">
    <text evidence="1">The sequence shown here is derived from an EMBL/GenBank/DDBJ whole genome shotgun (WGS) entry which is preliminary data.</text>
</comment>
<accession>A0A0N8R2A2</accession>
<evidence type="ECO:0000313" key="4">
    <source>
        <dbReference type="Proteomes" id="UP000183042"/>
    </source>
</evidence>
<evidence type="ECO:0000313" key="2">
    <source>
        <dbReference type="EMBL" id="SDO43458.1"/>
    </source>
</evidence>
<dbReference type="Proteomes" id="UP000183042">
    <property type="component" value="Unassembled WGS sequence"/>
</dbReference>
<proteinExistence type="predicted"/>
<dbReference type="EMBL" id="FNJH01000001">
    <property type="protein sequence ID" value="SDO43458.1"/>
    <property type="molecule type" value="Genomic_DNA"/>
</dbReference>
<organism evidence="1 3">
    <name type="scientific">Pseudomonas congelans</name>
    <dbReference type="NCBI Taxonomy" id="200452"/>
    <lineage>
        <taxon>Bacteria</taxon>
        <taxon>Pseudomonadati</taxon>
        <taxon>Pseudomonadota</taxon>
        <taxon>Gammaproteobacteria</taxon>
        <taxon>Pseudomonadales</taxon>
        <taxon>Pseudomonadaceae</taxon>
        <taxon>Pseudomonas</taxon>
    </lineage>
</organism>
<dbReference type="GeneID" id="65073627"/>
<protein>
    <recommendedName>
        <fullName evidence="5">DUF4225 domain-containing protein</fullName>
    </recommendedName>
</protein>
<dbReference type="Pfam" id="PF13988">
    <property type="entry name" value="DUF4225"/>
    <property type="match status" value="1"/>
</dbReference>
<reference evidence="2 4" key="2">
    <citation type="submission" date="2016-10" db="EMBL/GenBank/DDBJ databases">
        <authorList>
            <person name="Varghese N."/>
            <person name="Submissions S."/>
        </authorList>
    </citation>
    <scope>NUCLEOTIDE SEQUENCE [LARGE SCALE GENOMIC DNA]</scope>
    <source>
        <strain evidence="2 4">DSM 14939</strain>
    </source>
</reference>
<keyword evidence="4" id="KW-1185">Reference proteome</keyword>
<dbReference type="PATRIC" id="fig|200452.3.peg.2733"/>
<dbReference type="EMBL" id="LJQB01000027">
    <property type="protein sequence ID" value="KPW86222.1"/>
    <property type="molecule type" value="Genomic_DNA"/>
</dbReference>
<reference evidence="1 3" key="1">
    <citation type="submission" date="2015-09" db="EMBL/GenBank/DDBJ databases">
        <title>Genome announcement of multiple Pseudomonas syringae strains.</title>
        <authorList>
            <person name="Thakur S."/>
            <person name="Wang P.W."/>
            <person name="Gong Y."/>
            <person name="Weir B.S."/>
            <person name="Guttman D.S."/>
        </authorList>
    </citation>
    <scope>NUCLEOTIDE SEQUENCE [LARGE SCALE GENOMIC DNA]</scope>
    <source>
        <strain evidence="1 3">ICMP19117</strain>
    </source>
</reference>
<dbReference type="InterPro" id="IPR025320">
    <property type="entry name" value="DUF4225"/>
</dbReference>
<evidence type="ECO:0000313" key="1">
    <source>
        <dbReference type="EMBL" id="KPW86222.1"/>
    </source>
</evidence>
<dbReference type="Proteomes" id="UP000050411">
    <property type="component" value="Unassembled WGS sequence"/>
</dbReference>
<dbReference type="RefSeq" id="WP_054993001.1">
    <property type="nucleotide sequence ID" value="NZ_FNJH01000001.1"/>
</dbReference>
<dbReference type="AlphaFoldDB" id="A0A0N8R2A2"/>
<evidence type="ECO:0000313" key="3">
    <source>
        <dbReference type="Proteomes" id="UP000050411"/>
    </source>
</evidence>